<evidence type="ECO:0000313" key="3">
    <source>
        <dbReference type="EMBL" id="RTQ35567.1"/>
    </source>
</evidence>
<dbReference type="Gene3D" id="3.40.190.10">
    <property type="entry name" value="Periplasmic binding protein-like II"/>
    <property type="match status" value="1"/>
</dbReference>
<gene>
    <name evidence="3" type="ORF">EJP69_14525</name>
</gene>
<dbReference type="PIRSF" id="PIRSF017082">
    <property type="entry name" value="YflP"/>
    <property type="match status" value="1"/>
</dbReference>
<dbReference type="AlphaFoldDB" id="A0A3S0J7F4"/>
<dbReference type="Proteomes" id="UP000267418">
    <property type="component" value="Unassembled WGS sequence"/>
</dbReference>
<dbReference type="PANTHER" id="PTHR42928">
    <property type="entry name" value="TRICARBOXYLATE-BINDING PROTEIN"/>
    <property type="match status" value="1"/>
</dbReference>
<dbReference type="EMBL" id="RXOE01000002">
    <property type="protein sequence ID" value="RTQ35567.1"/>
    <property type="molecule type" value="Genomic_DNA"/>
</dbReference>
<name>A0A3S0J7F4_9BURK</name>
<comment type="caution">
    <text evidence="3">The sequence shown here is derived from an EMBL/GenBank/DDBJ whole genome shotgun (WGS) entry which is preliminary data.</text>
</comment>
<accession>A0A3S0J7F4</accession>
<evidence type="ECO:0000256" key="1">
    <source>
        <dbReference type="ARBA" id="ARBA00006987"/>
    </source>
</evidence>
<dbReference type="CDD" id="cd07012">
    <property type="entry name" value="PBP2_Bug_TTT"/>
    <property type="match status" value="1"/>
</dbReference>
<keyword evidence="4" id="KW-1185">Reference proteome</keyword>
<dbReference type="InterPro" id="IPR042100">
    <property type="entry name" value="Bug_dom1"/>
</dbReference>
<dbReference type="PANTHER" id="PTHR42928:SF5">
    <property type="entry name" value="BLR1237 PROTEIN"/>
    <property type="match status" value="1"/>
</dbReference>
<dbReference type="Gene3D" id="3.40.190.150">
    <property type="entry name" value="Bordetella uptake gene, domain 1"/>
    <property type="match status" value="1"/>
</dbReference>
<evidence type="ECO:0000313" key="4">
    <source>
        <dbReference type="Proteomes" id="UP000267418"/>
    </source>
</evidence>
<sequence length="369" mass="38145">MRSAWIQAIATPRPCPSASRATSPVGPRLPKRPTFNLNKTQRRQIVIASIWRLATPFALLSMICGAAGAQSFPAKPITLVVPFAPGASADAIARIVGKEMSHQLGQPVVVDNKPGAGGALGLMAMARAPADGYTIGLGATGAIAVNPHLPDAPPLNPQRDLHPLGKVADIPLIVVASASASYGNLQALLADAKAKPGRISYATPGQYTSQHLSGELLSKMGNVSLSAVPYRGSGPAVTDLLGGVVPLAVVDLTSAYPHIKAGKLVALGVTSATRSKVAPELPTIAEGGVKGYAAPAWMGLFVGAKTPADVRAKLSEALQKTLANSDVQQQITNLAAEPAYMDSQTFSQFIAGESKKWADLISRMPPPAK</sequence>
<dbReference type="SUPFAM" id="SSF53850">
    <property type="entry name" value="Periplasmic binding protein-like II"/>
    <property type="match status" value="1"/>
</dbReference>
<organism evidence="3 4">
    <name type="scientific">Variovorax gossypii</name>
    <dbReference type="NCBI Taxonomy" id="1679495"/>
    <lineage>
        <taxon>Bacteria</taxon>
        <taxon>Pseudomonadati</taxon>
        <taxon>Pseudomonadota</taxon>
        <taxon>Betaproteobacteria</taxon>
        <taxon>Burkholderiales</taxon>
        <taxon>Comamonadaceae</taxon>
        <taxon>Variovorax</taxon>
    </lineage>
</organism>
<dbReference type="Pfam" id="PF03401">
    <property type="entry name" value="TctC"/>
    <property type="match status" value="1"/>
</dbReference>
<protein>
    <submittedName>
        <fullName evidence="3">Tripartite tricarboxylate transporter substrate binding protein</fullName>
    </submittedName>
</protein>
<proteinExistence type="inferred from homology"/>
<evidence type="ECO:0000256" key="2">
    <source>
        <dbReference type="SAM" id="MobiDB-lite"/>
    </source>
</evidence>
<comment type="similarity">
    <text evidence="1">Belongs to the UPF0065 (bug) family.</text>
</comment>
<dbReference type="InterPro" id="IPR005064">
    <property type="entry name" value="BUG"/>
</dbReference>
<dbReference type="OrthoDB" id="8641508at2"/>
<feature type="region of interest" description="Disordered" evidence="2">
    <location>
        <begin position="13"/>
        <end position="32"/>
    </location>
</feature>
<reference evidence="3 4" key="1">
    <citation type="submission" date="2018-12" db="EMBL/GenBank/DDBJ databases">
        <title>The genome of Variovorax gossypii DSM 100435.</title>
        <authorList>
            <person name="Gao J."/>
            <person name="Sun J."/>
        </authorList>
    </citation>
    <scope>NUCLEOTIDE SEQUENCE [LARGE SCALE GENOMIC DNA]</scope>
    <source>
        <strain evidence="3 4">DSM 100435</strain>
    </source>
</reference>